<accession>A0A1A8VTQ9</accession>
<dbReference type="EMBL" id="FLQV01000394">
    <property type="protein sequence ID" value="SBS91854.1"/>
    <property type="molecule type" value="Genomic_DNA"/>
</dbReference>
<evidence type="ECO:0000313" key="6">
    <source>
        <dbReference type="Proteomes" id="UP000078560"/>
    </source>
</evidence>
<evidence type="ECO:0000256" key="2">
    <source>
        <dbReference type="SAM" id="MobiDB-lite"/>
    </source>
</evidence>
<name>A0A1A8VTQ9_PLAOA</name>
<feature type="region of interest" description="Disordered" evidence="2">
    <location>
        <begin position="589"/>
        <end position="611"/>
    </location>
</feature>
<evidence type="ECO:0000313" key="3">
    <source>
        <dbReference type="EMBL" id="SBS83921.1"/>
    </source>
</evidence>
<dbReference type="AlphaFoldDB" id="A0A1A8VTQ9"/>
<protein>
    <submittedName>
        <fullName evidence="3">Uncharacterized protein</fullName>
    </submittedName>
</protein>
<feature type="compositionally biased region" description="Basic and acidic residues" evidence="2">
    <location>
        <begin position="592"/>
        <end position="607"/>
    </location>
</feature>
<dbReference type="EMBL" id="FLQU01000320">
    <property type="protein sequence ID" value="SBS83921.1"/>
    <property type="molecule type" value="Genomic_DNA"/>
</dbReference>
<gene>
    <name evidence="4" type="ORF">POVCU1_021280</name>
    <name evidence="3" type="ORF">POVCU2_0023540</name>
</gene>
<sequence>MLIENRKVVRNAIYEYNDKLKLYIILKQSINNSGKGQKAKVLDESYNKYVKIQSSKFSKIKWYDDDCTSETRLNADVISSLLYNYSENNNGCAISFFNICDHVKTRKKKTEHDKNNSMYNCMSNSEVGLNDLCVDSLVNNFYSKAKAISIKKSEKKKFSLRYGMFTSSDLYDLLEDYEHKEHYQTIKSCTLKWEEKISSKRNNKNQKKGNTPLMKELKMFNEKIKEIQFLDSNKLKDILLSAEKKKKELVQNKLKNNTSFYSTCISIDISKDKEDGIFPSNNLGNTISNKHVVNNFFFINIYYVHSSDDTEEYGSKEGLNNTFFEFNNIIKSYNDSNFKVDISNFTRISKIVSEICNNVGRLHLKTVLHLSRNYNIENEKEYAFNFLYSIDFKLKDFFDFFFKSVYTSEGDDPSREDSPKDLMLLRDEKYDKIDHILFKNIDLDEKTKCNIIKEAINFPEIYFDKLSLLNKTFEHNYNLFKDKEIEICKSISSIVEKQNRIMKKYKQEEEKKKNDIQNILKEISYINEQNVEIEKEIQKHQMLNSKYLLSEQHNKEQNLKKFQTANIALDKEYESFLKFRNEPSMRTLATGKGEKEQEKQKEKEEQKRRKIPVGGRTCDINTEEDVRDLCRKQDEEYLKNLNEAIKYAENIFQETNGLKKRYDEVISKKVELINILKSTALKFNEKANSLMHNFKGSKELKLIYRIDDNRVNFAEKYEQANFVINNDIKEYKDILEDFEARSFNDEQLNWIYKMNSLSKKF</sequence>
<feature type="coiled-coil region" evidence="1">
    <location>
        <begin position="495"/>
        <end position="536"/>
    </location>
</feature>
<proteinExistence type="predicted"/>
<keyword evidence="1" id="KW-0175">Coiled coil</keyword>
<reference evidence="3" key="2">
    <citation type="submission" date="2016-05" db="EMBL/GenBank/DDBJ databases">
        <authorList>
            <person name="Lavstsen T."/>
            <person name="Jespersen J.S."/>
        </authorList>
    </citation>
    <scope>NUCLEOTIDE SEQUENCE [LARGE SCALE GENOMIC DNA]</scope>
</reference>
<evidence type="ECO:0000313" key="5">
    <source>
        <dbReference type="Proteomes" id="UP000078546"/>
    </source>
</evidence>
<dbReference type="Proteomes" id="UP000078560">
    <property type="component" value="Unassembled WGS sequence"/>
</dbReference>
<organism evidence="3 6">
    <name type="scientific">Plasmodium ovale curtisi</name>
    <dbReference type="NCBI Taxonomy" id="864141"/>
    <lineage>
        <taxon>Eukaryota</taxon>
        <taxon>Sar</taxon>
        <taxon>Alveolata</taxon>
        <taxon>Apicomplexa</taxon>
        <taxon>Aconoidasida</taxon>
        <taxon>Haemosporida</taxon>
        <taxon>Plasmodiidae</taxon>
        <taxon>Plasmodium</taxon>
        <taxon>Plasmodium (Plasmodium)</taxon>
    </lineage>
</organism>
<dbReference type="VEuPathDB" id="PlasmoDB:PocGH01_09044400"/>
<dbReference type="Proteomes" id="UP000078546">
    <property type="component" value="Unassembled WGS sequence"/>
</dbReference>
<evidence type="ECO:0000313" key="4">
    <source>
        <dbReference type="EMBL" id="SBS91854.1"/>
    </source>
</evidence>
<evidence type="ECO:0000256" key="1">
    <source>
        <dbReference type="SAM" id="Coils"/>
    </source>
</evidence>
<reference evidence="5 6" key="1">
    <citation type="submission" date="2016-05" db="EMBL/GenBank/DDBJ databases">
        <authorList>
            <person name="Naeem Raeece"/>
        </authorList>
    </citation>
    <scope>NUCLEOTIDE SEQUENCE [LARGE SCALE GENOMIC DNA]</scope>
</reference>